<dbReference type="EMBL" id="CADEPI010000628">
    <property type="protein sequence ID" value="CAB3387812.1"/>
    <property type="molecule type" value="Genomic_DNA"/>
</dbReference>
<dbReference type="AlphaFoldDB" id="A0A8S1E2Y8"/>
<comment type="caution">
    <text evidence="1">The sequence shown here is derived from an EMBL/GenBank/DDBJ whole genome shotgun (WGS) entry which is preliminary data.</text>
</comment>
<dbReference type="Proteomes" id="UP000494165">
    <property type="component" value="Unassembled WGS sequence"/>
</dbReference>
<protein>
    <submittedName>
        <fullName evidence="1">Uncharacterized protein</fullName>
    </submittedName>
</protein>
<reference evidence="1 2" key="1">
    <citation type="submission" date="2020-04" db="EMBL/GenBank/DDBJ databases">
        <authorList>
            <person name="Alioto T."/>
            <person name="Alioto T."/>
            <person name="Gomez Garrido J."/>
        </authorList>
    </citation>
    <scope>NUCLEOTIDE SEQUENCE [LARGE SCALE GENOMIC DNA]</scope>
</reference>
<evidence type="ECO:0000313" key="2">
    <source>
        <dbReference type="Proteomes" id="UP000494165"/>
    </source>
</evidence>
<gene>
    <name evidence="1" type="ORF">CLODIP_2_CD09327</name>
</gene>
<evidence type="ECO:0000313" key="1">
    <source>
        <dbReference type="EMBL" id="CAB3387812.1"/>
    </source>
</evidence>
<sequence length="314" mass="35643">MNQERTIIKRDSTVCASASRRFDIFDVNKQSKIRKIQPNLFVENTQTDEDCIHTPARPQCVAEHLETRKEFACQPTLNNTQSYNNRSTPKHTLPLKMTISRAAKRKLDFAAAPRSEFPGQVEEDSLEEIFNQNPMRLSNLIQLDDLLKVISSVMQENQISTFPTIISTWDSDDELENFPSYDDLLSKYSLNSADERSIQNSSWTKLSDGELDGFLVTDANQLRNDFPNSSGESRCSSYSPLLASSPPEKQLLLDASDLCANYQSLSQNSLVDVCQKEIESQPIESEDLSTFNEKLQSMSAEEVMQVVRRLQQQP</sequence>
<accession>A0A8S1E2Y8</accession>
<name>A0A8S1E2Y8_9INSE</name>
<keyword evidence="2" id="KW-1185">Reference proteome</keyword>
<proteinExistence type="predicted"/>
<organism evidence="1 2">
    <name type="scientific">Cloeon dipterum</name>
    <dbReference type="NCBI Taxonomy" id="197152"/>
    <lineage>
        <taxon>Eukaryota</taxon>
        <taxon>Metazoa</taxon>
        <taxon>Ecdysozoa</taxon>
        <taxon>Arthropoda</taxon>
        <taxon>Hexapoda</taxon>
        <taxon>Insecta</taxon>
        <taxon>Pterygota</taxon>
        <taxon>Palaeoptera</taxon>
        <taxon>Ephemeroptera</taxon>
        <taxon>Pisciforma</taxon>
        <taxon>Baetidae</taxon>
        <taxon>Cloeon</taxon>
    </lineage>
</organism>